<evidence type="ECO:0000256" key="1">
    <source>
        <dbReference type="ARBA" id="ARBA00011738"/>
    </source>
</evidence>
<dbReference type="CDD" id="cd07717">
    <property type="entry name" value="RNaseZ_ZiPD-like_MBL-fold"/>
    <property type="match status" value="1"/>
</dbReference>
<gene>
    <name evidence="8" type="primary">rnz</name>
    <name evidence="9" type="ORF">SAMN05216474_2078</name>
</gene>
<comment type="similarity">
    <text evidence="8">Belongs to the RNase Z family.</text>
</comment>
<evidence type="ECO:0000256" key="6">
    <source>
        <dbReference type="ARBA" id="ARBA00022801"/>
    </source>
</evidence>
<feature type="binding site" evidence="8">
    <location>
        <position position="212"/>
    </location>
    <ligand>
        <name>Zn(2+)</name>
        <dbReference type="ChEBI" id="CHEBI:29105"/>
        <label>2</label>
        <note>catalytic</note>
    </ligand>
</feature>
<feature type="binding site" evidence="8">
    <location>
        <position position="66"/>
    </location>
    <ligand>
        <name>Zn(2+)</name>
        <dbReference type="ChEBI" id="CHEBI:29105"/>
        <label>2</label>
        <note>catalytic</note>
    </ligand>
</feature>
<evidence type="ECO:0000256" key="4">
    <source>
        <dbReference type="ARBA" id="ARBA00022723"/>
    </source>
</evidence>
<dbReference type="EC" id="3.1.26.11" evidence="8"/>
<feature type="binding site" evidence="8">
    <location>
        <position position="62"/>
    </location>
    <ligand>
        <name>Zn(2+)</name>
        <dbReference type="ChEBI" id="CHEBI:29105"/>
        <label>1</label>
        <note>catalytic</note>
    </ligand>
</feature>
<dbReference type="NCBIfam" id="NF000801">
    <property type="entry name" value="PRK00055.1-3"/>
    <property type="match status" value="1"/>
</dbReference>
<dbReference type="Pfam" id="PF23023">
    <property type="entry name" value="Anti-Pycsar_Apyc1"/>
    <property type="match status" value="1"/>
</dbReference>
<evidence type="ECO:0000256" key="7">
    <source>
        <dbReference type="ARBA" id="ARBA00022833"/>
    </source>
</evidence>
<sequence length="304" mass="34374">MRFEVTVLGSGAAVPTLERGATSHYVNCNERHILIDCGEGTQLQMRKYKVRLQKISHICISHLHGDHFFGLVGYLSTLQLLGRNEGLTIYGPEGLEKLIRQQLEIGGAHLNFNVKFVTTNPKESELLFEDKLIEIRSIPLKHKVPTTGFLIKEKPKERNLIKEEFDKTGLSVAYIPKLRQGKDVEKEDGTIVRAEDVTLPPKRTRAYAFCSDTAYKEDIVPLIKGVDLLYHEATFTKDKIERAKATKHSTTEQAATIAKMAEVRKLIVGHLSARYKTVEKHEAETQAIFENTQVVNDGDNFIIY</sequence>
<dbReference type="Gene3D" id="3.60.15.10">
    <property type="entry name" value="Ribonuclease Z/Hydroxyacylglutathione hydrolase-like"/>
    <property type="match status" value="1"/>
</dbReference>
<organism evidence="9 10">
    <name type="scientific">Lishizhenia tianjinensis</name>
    <dbReference type="NCBI Taxonomy" id="477690"/>
    <lineage>
        <taxon>Bacteria</taxon>
        <taxon>Pseudomonadati</taxon>
        <taxon>Bacteroidota</taxon>
        <taxon>Flavobacteriia</taxon>
        <taxon>Flavobacteriales</taxon>
        <taxon>Crocinitomicaceae</taxon>
        <taxon>Lishizhenia</taxon>
    </lineage>
</organism>
<dbReference type="NCBIfam" id="TIGR02651">
    <property type="entry name" value="RNase_Z"/>
    <property type="match status" value="1"/>
</dbReference>
<reference evidence="9 10" key="1">
    <citation type="submission" date="2016-10" db="EMBL/GenBank/DDBJ databases">
        <authorList>
            <person name="de Groot N.N."/>
        </authorList>
    </citation>
    <scope>NUCLEOTIDE SEQUENCE [LARGE SCALE GENOMIC DNA]</scope>
    <source>
        <strain evidence="9 10">CGMCC 1.7005</strain>
    </source>
</reference>
<dbReference type="GO" id="GO:0008270">
    <property type="term" value="F:zinc ion binding"/>
    <property type="evidence" value="ECO:0007669"/>
    <property type="project" value="UniProtKB-UniRule"/>
</dbReference>
<evidence type="ECO:0000256" key="3">
    <source>
        <dbReference type="ARBA" id="ARBA00022722"/>
    </source>
</evidence>
<dbReference type="HAMAP" id="MF_01818">
    <property type="entry name" value="RNase_Z_BN"/>
    <property type="match status" value="1"/>
</dbReference>
<evidence type="ECO:0000256" key="5">
    <source>
        <dbReference type="ARBA" id="ARBA00022759"/>
    </source>
</evidence>
<dbReference type="SUPFAM" id="SSF56281">
    <property type="entry name" value="Metallo-hydrolase/oxidoreductase"/>
    <property type="match status" value="1"/>
</dbReference>
<protein>
    <recommendedName>
        <fullName evidence="8">Ribonuclease Z</fullName>
        <shortName evidence="8">RNase Z</shortName>
        <ecNumber evidence="8">3.1.26.11</ecNumber>
    </recommendedName>
    <alternativeName>
        <fullName evidence="8">tRNA 3 endonuclease</fullName>
    </alternativeName>
    <alternativeName>
        <fullName evidence="8">tRNase Z</fullName>
    </alternativeName>
</protein>
<comment type="catalytic activity">
    <reaction evidence="8">
        <text>Endonucleolytic cleavage of RNA, removing extra 3' nucleotides from tRNA precursor, generating 3' termini of tRNAs. A 3'-hydroxy group is left at the tRNA terminus and a 5'-phosphoryl group is left at the trailer molecule.</text>
        <dbReference type="EC" id="3.1.26.11"/>
    </reaction>
</comment>
<dbReference type="GO" id="GO:0042781">
    <property type="term" value="F:3'-tRNA processing endoribonuclease activity"/>
    <property type="evidence" value="ECO:0007669"/>
    <property type="project" value="UniProtKB-UniRule"/>
</dbReference>
<feature type="binding site" evidence="8">
    <location>
        <position position="67"/>
    </location>
    <ligand>
        <name>Zn(2+)</name>
        <dbReference type="ChEBI" id="CHEBI:29105"/>
        <label>2</label>
        <note>catalytic</note>
    </ligand>
</feature>
<feature type="binding site" evidence="8">
    <location>
        <position position="64"/>
    </location>
    <ligand>
        <name>Zn(2+)</name>
        <dbReference type="ChEBI" id="CHEBI:29105"/>
        <label>1</label>
        <note>catalytic</note>
    </ligand>
</feature>
<dbReference type="RefSeq" id="WP_090249140.1">
    <property type="nucleotide sequence ID" value="NZ_FPAS01000003.1"/>
</dbReference>
<dbReference type="EMBL" id="FPAS01000003">
    <property type="protein sequence ID" value="SFT74156.1"/>
    <property type="molecule type" value="Genomic_DNA"/>
</dbReference>
<keyword evidence="3 8" id="KW-0540">Nuclease</keyword>
<comment type="cofactor">
    <cofactor evidence="8">
        <name>Zn(2+)</name>
        <dbReference type="ChEBI" id="CHEBI:29105"/>
    </cofactor>
    <text evidence="8">Binds 2 Zn(2+) ions.</text>
</comment>
<accession>A0A1I7AGU2</accession>
<keyword evidence="10" id="KW-1185">Reference proteome</keyword>
<evidence type="ECO:0000313" key="9">
    <source>
        <dbReference type="EMBL" id="SFT74156.1"/>
    </source>
</evidence>
<comment type="function">
    <text evidence="8">Zinc phosphodiesterase, which displays some tRNA 3'-processing endonuclease activity. Probably involved in tRNA maturation, by removing a 3'-trailer from precursor tRNA.</text>
</comment>
<dbReference type="OrthoDB" id="9800940at2"/>
<dbReference type="InterPro" id="IPR013471">
    <property type="entry name" value="RNase_Z/BN"/>
</dbReference>
<keyword evidence="5 8" id="KW-0255">Endonuclease</keyword>
<proteinExistence type="inferred from homology"/>
<name>A0A1I7AGU2_9FLAO</name>
<evidence type="ECO:0000256" key="8">
    <source>
        <dbReference type="HAMAP-Rule" id="MF_01818"/>
    </source>
</evidence>
<keyword evidence="4 8" id="KW-0479">Metal-binding</keyword>
<evidence type="ECO:0000313" key="10">
    <source>
        <dbReference type="Proteomes" id="UP000236454"/>
    </source>
</evidence>
<dbReference type="PANTHER" id="PTHR46018:SF2">
    <property type="entry name" value="ZINC PHOSPHODIESTERASE ELAC PROTEIN 1"/>
    <property type="match status" value="1"/>
</dbReference>
<feature type="active site" description="Proton acceptor" evidence="8">
    <location>
        <position position="66"/>
    </location>
</feature>
<keyword evidence="6 8" id="KW-0378">Hydrolase</keyword>
<keyword evidence="7 8" id="KW-0862">Zinc</keyword>
<dbReference type="InterPro" id="IPR036866">
    <property type="entry name" value="RibonucZ/Hydroxyglut_hydro"/>
</dbReference>
<dbReference type="STRING" id="477690.SAMN05216474_2078"/>
<dbReference type="PANTHER" id="PTHR46018">
    <property type="entry name" value="ZINC PHOSPHODIESTERASE ELAC PROTEIN 1"/>
    <property type="match status" value="1"/>
</dbReference>
<feature type="binding site" evidence="8">
    <location>
        <position position="270"/>
    </location>
    <ligand>
        <name>Zn(2+)</name>
        <dbReference type="ChEBI" id="CHEBI:29105"/>
        <label>2</label>
        <note>catalytic</note>
    </ligand>
</feature>
<feature type="binding site" evidence="8">
    <location>
        <position position="142"/>
    </location>
    <ligand>
        <name>Zn(2+)</name>
        <dbReference type="ChEBI" id="CHEBI:29105"/>
        <label>1</label>
        <note>catalytic</note>
    </ligand>
</feature>
<feature type="binding site" evidence="8">
    <location>
        <position position="212"/>
    </location>
    <ligand>
        <name>Zn(2+)</name>
        <dbReference type="ChEBI" id="CHEBI:29105"/>
        <label>1</label>
        <note>catalytic</note>
    </ligand>
</feature>
<keyword evidence="2 8" id="KW-0819">tRNA processing</keyword>
<dbReference type="AlphaFoldDB" id="A0A1I7AGU2"/>
<dbReference type="Proteomes" id="UP000236454">
    <property type="component" value="Unassembled WGS sequence"/>
</dbReference>
<evidence type="ECO:0000256" key="2">
    <source>
        <dbReference type="ARBA" id="ARBA00022694"/>
    </source>
</evidence>
<comment type="subunit">
    <text evidence="1 8">Homodimer.</text>
</comment>